<dbReference type="AlphaFoldDB" id="A0A1G1VJW5"/>
<dbReference type="InterPro" id="IPR000073">
    <property type="entry name" value="AB_hydrolase_1"/>
</dbReference>
<organism evidence="3 4">
    <name type="scientific">Candidatus Chisholmbacteria bacterium RIFCSPHIGHO2_01_FULL_48_12</name>
    <dbReference type="NCBI Taxonomy" id="1797589"/>
    <lineage>
        <taxon>Bacteria</taxon>
        <taxon>Candidatus Chisholmiibacteriota</taxon>
    </lineage>
</organism>
<dbReference type="PRINTS" id="PR00111">
    <property type="entry name" value="ABHYDROLASE"/>
</dbReference>
<name>A0A1G1VJW5_9BACT</name>
<dbReference type="Gene3D" id="3.40.50.1820">
    <property type="entry name" value="alpha/beta hydrolase"/>
    <property type="match status" value="1"/>
</dbReference>
<dbReference type="PANTHER" id="PTHR43798">
    <property type="entry name" value="MONOACYLGLYCEROL LIPASE"/>
    <property type="match status" value="1"/>
</dbReference>
<keyword evidence="1" id="KW-0812">Transmembrane</keyword>
<sequence length="306" mass="34327">MKRVVVILCFFSVILILTFLVFILGIHEKLYPREDVAINSGIRDSQFEIGGLNVHYQTLGDPSNVPVIFIHGWGGSYATRDNILSEIGRYSVYGIVLELPGMDRSSIPIISWTNEDYADFLHQFVSRVGLEKPVLIGQSFGGGIVATYAAKYPNDLRSLVLVDANTSNKPPLVKFIVNLFGDIFSKLLFSSTIPLSWKKAAVSWMLIIPPELIDTRNLSIYKPMVQTFKNTHTEDQLEKLARVRVPTVLSWGILDLKTPLFWQVKQMQNLLDSSILVTTLGGHTVIYSKPKTVVGSIMRELSLEQN</sequence>
<dbReference type="SUPFAM" id="SSF53474">
    <property type="entry name" value="alpha/beta-Hydrolases"/>
    <property type="match status" value="1"/>
</dbReference>
<dbReference type="InterPro" id="IPR029058">
    <property type="entry name" value="AB_hydrolase_fold"/>
</dbReference>
<evidence type="ECO:0000256" key="1">
    <source>
        <dbReference type="SAM" id="Phobius"/>
    </source>
</evidence>
<gene>
    <name evidence="3" type="ORF">A2784_04455</name>
</gene>
<proteinExistence type="predicted"/>
<evidence type="ECO:0000259" key="2">
    <source>
        <dbReference type="Pfam" id="PF00561"/>
    </source>
</evidence>
<evidence type="ECO:0000313" key="4">
    <source>
        <dbReference type="Proteomes" id="UP000177324"/>
    </source>
</evidence>
<accession>A0A1G1VJW5</accession>
<dbReference type="PANTHER" id="PTHR43798:SF33">
    <property type="entry name" value="HYDROLASE, PUTATIVE (AFU_ORTHOLOGUE AFUA_2G14860)-RELATED"/>
    <property type="match status" value="1"/>
</dbReference>
<keyword evidence="1" id="KW-1133">Transmembrane helix</keyword>
<dbReference type="STRING" id="1797589.A2784_04455"/>
<dbReference type="InterPro" id="IPR050266">
    <property type="entry name" value="AB_hydrolase_sf"/>
</dbReference>
<dbReference type="Proteomes" id="UP000177324">
    <property type="component" value="Unassembled WGS sequence"/>
</dbReference>
<dbReference type="GO" id="GO:0016020">
    <property type="term" value="C:membrane"/>
    <property type="evidence" value="ECO:0007669"/>
    <property type="project" value="TreeGrafter"/>
</dbReference>
<protein>
    <recommendedName>
        <fullName evidence="2">AB hydrolase-1 domain-containing protein</fullName>
    </recommendedName>
</protein>
<dbReference type="Pfam" id="PF00561">
    <property type="entry name" value="Abhydrolase_1"/>
    <property type="match status" value="1"/>
</dbReference>
<feature type="transmembrane region" description="Helical" evidence="1">
    <location>
        <begin position="5"/>
        <end position="26"/>
    </location>
</feature>
<evidence type="ECO:0000313" key="3">
    <source>
        <dbReference type="EMBL" id="OGY15636.1"/>
    </source>
</evidence>
<feature type="domain" description="AB hydrolase-1" evidence="2">
    <location>
        <begin position="66"/>
        <end position="172"/>
    </location>
</feature>
<dbReference type="EMBL" id="MHCH01000062">
    <property type="protein sequence ID" value="OGY15636.1"/>
    <property type="molecule type" value="Genomic_DNA"/>
</dbReference>
<reference evidence="3 4" key="1">
    <citation type="journal article" date="2016" name="Nat. Commun.">
        <title>Thousands of microbial genomes shed light on interconnected biogeochemical processes in an aquifer system.</title>
        <authorList>
            <person name="Anantharaman K."/>
            <person name="Brown C.T."/>
            <person name="Hug L.A."/>
            <person name="Sharon I."/>
            <person name="Castelle C.J."/>
            <person name="Probst A.J."/>
            <person name="Thomas B.C."/>
            <person name="Singh A."/>
            <person name="Wilkins M.J."/>
            <person name="Karaoz U."/>
            <person name="Brodie E.L."/>
            <person name="Williams K.H."/>
            <person name="Hubbard S.S."/>
            <person name="Banfield J.F."/>
        </authorList>
    </citation>
    <scope>NUCLEOTIDE SEQUENCE [LARGE SCALE GENOMIC DNA]</scope>
</reference>
<comment type="caution">
    <text evidence="3">The sequence shown here is derived from an EMBL/GenBank/DDBJ whole genome shotgun (WGS) entry which is preliminary data.</text>
</comment>
<keyword evidence="1" id="KW-0472">Membrane</keyword>